<comment type="catalytic activity">
    <reaction evidence="3">
        <text>a 5'-end (N(2),N(7)-dimethyl 5'-triphosphoguanosine)-ribonucleoside in snoRNA + S-adenosyl-L-methionine = a 5'-end (N(2),N(2),N(7)-trimethyl 5'-triphosphoguanosine)-ribonucleoside in snoRNA + S-adenosyl-L-homocysteine + H(+)</text>
        <dbReference type="Rhea" id="RHEA:78507"/>
        <dbReference type="Rhea" id="RHEA-COMP:19088"/>
        <dbReference type="Rhea" id="RHEA-COMP:19090"/>
        <dbReference type="ChEBI" id="CHEBI:15378"/>
        <dbReference type="ChEBI" id="CHEBI:57856"/>
        <dbReference type="ChEBI" id="CHEBI:59789"/>
        <dbReference type="ChEBI" id="CHEBI:167623"/>
        <dbReference type="ChEBI" id="CHEBI:172880"/>
    </reaction>
    <physiologicalReaction direction="left-to-right" evidence="3">
        <dbReference type="Rhea" id="RHEA:78508"/>
    </physiologicalReaction>
</comment>
<dbReference type="GO" id="GO:0017126">
    <property type="term" value="P:nucleologenesis"/>
    <property type="evidence" value="ECO:0007669"/>
    <property type="project" value="EnsemblFungi"/>
</dbReference>
<evidence type="ECO:0000256" key="5">
    <source>
        <dbReference type="ARBA" id="ARBA00048763"/>
    </source>
</evidence>
<dbReference type="PANTHER" id="PTHR14741:SF32">
    <property type="entry name" value="TRIMETHYLGUANOSINE SYNTHASE"/>
    <property type="match status" value="1"/>
</dbReference>
<comment type="catalytic activity">
    <reaction evidence="5">
        <text>a 5'-end (N(2),N(7)-dimethyl 5'-triphosphoguanosine)-ribonucleoside in snRNA + S-adenosyl-L-methionine = a 5'-end (N(2),N(2),N(7)-trimethyl 5'-triphosphoguanosine)-ribonucleoside in snRNA + S-adenosyl-L-homocysteine + H(+)</text>
        <dbReference type="Rhea" id="RHEA:78479"/>
        <dbReference type="Rhea" id="RHEA-COMP:19087"/>
        <dbReference type="Rhea" id="RHEA-COMP:19089"/>
        <dbReference type="ChEBI" id="CHEBI:15378"/>
        <dbReference type="ChEBI" id="CHEBI:57856"/>
        <dbReference type="ChEBI" id="CHEBI:59789"/>
        <dbReference type="ChEBI" id="CHEBI:167623"/>
        <dbReference type="ChEBI" id="CHEBI:172880"/>
    </reaction>
    <physiologicalReaction direction="left-to-right" evidence="5">
        <dbReference type="Rhea" id="RHEA:78480"/>
    </physiologicalReaction>
</comment>
<dbReference type="GO" id="GO:0032210">
    <property type="term" value="P:regulation of telomere maintenance via telomerase"/>
    <property type="evidence" value="ECO:0007669"/>
    <property type="project" value="EnsemblFungi"/>
</dbReference>
<evidence type="ECO:0000256" key="3">
    <source>
        <dbReference type="ARBA" id="ARBA00047418"/>
    </source>
</evidence>
<dbReference type="PANTHER" id="PTHR14741">
    <property type="entry name" value="S-ADENOSYLMETHIONINE-DEPENDENT METHYLTRANSFERASE RELATED"/>
    <property type="match status" value="1"/>
</dbReference>
<evidence type="ECO:0000256" key="2">
    <source>
        <dbReference type="ARBA" id="ARBA00025783"/>
    </source>
</evidence>
<name>A0A1E4TUT8_PACTA</name>
<dbReference type="GO" id="GO:0008033">
    <property type="term" value="P:tRNA processing"/>
    <property type="evidence" value="ECO:0007669"/>
    <property type="project" value="EnsemblFungi"/>
</dbReference>
<organism evidence="8 9">
    <name type="scientific">Pachysolen tannophilus NRRL Y-2460</name>
    <dbReference type="NCBI Taxonomy" id="669874"/>
    <lineage>
        <taxon>Eukaryota</taxon>
        <taxon>Fungi</taxon>
        <taxon>Dikarya</taxon>
        <taxon>Ascomycota</taxon>
        <taxon>Saccharomycotina</taxon>
        <taxon>Pichiomycetes</taxon>
        <taxon>Pachysolenaceae</taxon>
        <taxon>Pachysolen</taxon>
    </lineage>
</organism>
<accession>A0A1E4TUT8</accession>
<evidence type="ECO:0000256" key="4">
    <source>
        <dbReference type="ARBA" id="ARBA00048740"/>
    </source>
</evidence>
<dbReference type="OrthoDB" id="194443at2759"/>
<dbReference type="SUPFAM" id="SSF53335">
    <property type="entry name" value="S-adenosyl-L-methionine-dependent methyltransferases"/>
    <property type="match status" value="1"/>
</dbReference>
<dbReference type="GO" id="GO:0051321">
    <property type="term" value="P:meiotic cell cycle"/>
    <property type="evidence" value="ECO:0007669"/>
    <property type="project" value="EnsemblFungi"/>
</dbReference>
<dbReference type="InterPro" id="IPR019012">
    <property type="entry name" value="RNA_cap_Gua-N2-MeTrfase"/>
</dbReference>
<comment type="catalytic activity">
    <reaction evidence="6">
        <text>a 5'-end (N(7)-methyl 5'-triphosphoguanosine)-ribonucleoside in snRNA + S-adenosyl-L-methionine = a 5'-end (N(2),N(7)-dimethyl 5'-triphosphoguanosine)-ribonucleoside in snRNA + S-adenosyl-L-homocysteine + H(+)</text>
        <dbReference type="Rhea" id="RHEA:78471"/>
        <dbReference type="Rhea" id="RHEA-COMP:19085"/>
        <dbReference type="Rhea" id="RHEA-COMP:19087"/>
        <dbReference type="ChEBI" id="CHEBI:15378"/>
        <dbReference type="ChEBI" id="CHEBI:57856"/>
        <dbReference type="ChEBI" id="CHEBI:59789"/>
        <dbReference type="ChEBI" id="CHEBI:156461"/>
        <dbReference type="ChEBI" id="CHEBI:172880"/>
    </reaction>
    <physiologicalReaction direction="left-to-right" evidence="6">
        <dbReference type="Rhea" id="RHEA:78472"/>
    </physiologicalReaction>
</comment>
<dbReference type="Pfam" id="PF09445">
    <property type="entry name" value="Methyltransf_15"/>
    <property type="match status" value="1"/>
</dbReference>
<comment type="similarity">
    <text evidence="2">Belongs to the methyltransferase superfamily. Trimethylguanosine synthase family.</text>
</comment>
<gene>
    <name evidence="8" type="ORF">PACTADRAFT_50226</name>
</gene>
<evidence type="ECO:0000313" key="8">
    <source>
        <dbReference type="EMBL" id="ODV95511.1"/>
    </source>
</evidence>
<evidence type="ECO:0000313" key="9">
    <source>
        <dbReference type="Proteomes" id="UP000094236"/>
    </source>
</evidence>
<evidence type="ECO:0000256" key="7">
    <source>
        <dbReference type="ARBA" id="ARBA00049790"/>
    </source>
</evidence>
<reference evidence="9" key="1">
    <citation type="submission" date="2016-05" db="EMBL/GenBank/DDBJ databases">
        <title>Comparative genomics of biotechnologically important yeasts.</title>
        <authorList>
            <consortium name="DOE Joint Genome Institute"/>
            <person name="Riley R."/>
            <person name="Haridas S."/>
            <person name="Wolfe K.H."/>
            <person name="Lopes M.R."/>
            <person name="Hittinger C.T."/>
            <person name="Goker M."/>
            <person name="Salamov A."/>
            <person name="Wisecaver J."/>
            <person name="Long T.M."/>
            <person name="Aerts A.L."/>
            <person name="Barry K."/>
            <person name="Choi C."/>
            <person name="Clum A."/>
            <person name="Coughlan A.Y."/>
            <person name="Deshpande S."/>
            <person name="Douglass A.P."/>
            <person name="Hanson S.J."/>
            <person name="Klenk H.-P."/>
            <person name="Labutti K."/>
            <person name="Lapidus A."/>
            <person name="Lindquist E."/>
            <person name="Lipzen A."/>
            <person name="Meier-Kolthoff J.P."/>
            <person name="Ohm R.A."/>
            <person name="Otillar R.P."/>
            <person name="Pangilinan J."/>
            <person name="Peng Y."/>
            <person name="Rokas A."/>
            <person name="Rosa C.A."/>
            <person name="Scheuner C."/>
            <person name="Sibirny A.A."/>
            <person name="Slot J.C."/>
            <person name="Stielow J.B."/>
            <person name="Sun H."/>
            <person name="Kurtzman C.P."/>
            <person name="Blackwell M."/>
            <person name="Grigoriev I.V."/>
            <person name="Jeffries T.W."/>
        </authorList>
    </citation>
    <scope>NUCLEOTIDE SEQUENCE [LARGE SCALE GENOMIC DNA]</scope>
    <source>
        <strain evidence="9">NRRL Y-2460</strain>
    </source>
</reference>
<dbReference type="EMBL" id="KV454014">
    <property type="protein sequence ID" value="ODV95511.1"/>
    <property type="molecule type" value="Genomic_DNA"/>
</dbReference>
<dbReference type="InterPro" id="IPR029063">
    <property type="entry name" value="SAM-dependent_MTases_sf"/>
</dbReference>
<dbReference type="AlphaFoldDB" id="A0A1E4TUT8"/>
<dbReference type="GO" id="GO:0071164">
    <property type="term" value="F:RNA cap trimethylguanosine synthase activity"/>
    <property type="evidence" value="ECO:0007669"/>
    <property type="project" value="TreeGrafter"/>
</dbReference>
<evidence type="ECO:0000256" key="1">
    <source>
        <dbReference type="ARBA" id="ARBA00018517"/>
    </source>
</evidence>
<protein>
    <recommendedName>
        <fullName evidence="1">Trimethylguanosine synthase</fullName>
    </recommendedName>
    <alternativeName>
        <fullName evidence="7">Cap-specific guanine-N(2) methyltransferase</fullName>
    </alternativeName>
</protein>
<dbReference type="GO" id="GO:0005730">
    <property type="term" value="C:nucleolus"/>
    <property type="evidence" value="ECO:0007669"/>
    <property type="project" value="EnsemblFungi"/>
</dbReference>
<feature type="non-terminal residue" evidence="8">
    <location>
        <position position="250"/>
    </location>
</feature>
<dbReference type="CDD" id="cd02440">
    <property type="entry name" value="AdoMet_MTases"/>
    <property type="match status" value="1"/>
</dbReference>
<comment type="catalytic activity">
    <reaction evidence="4">
        <text>a 5'-end (N(7)-methyl 5'-triphosphoguanosine)-ribonucleoside in snoRNA + S-adenosyl-L-methionine = a 5'-end (N(2),N(7)-dimethyl 5'-triphosphoguanosine)-ribonucleoside in snoRNA + S-adenosyl-L-homocysteine + H(+)</text>
        <dbReference type="Rhea" id="RHEA:78475"/>
        <dbReference type="Rhea" id="RHEA-COMP:19086"/>
        <dbReference type="Rhea" id="RHEA-COMP:19088"/>
        <dbReference type="ChEBI" id="CHEBI:15378"/>
        <dbReference type="ChEBI" id="CHEBI:57856"/>
        <dbReference type="ChEBI" id="CHEBI:59789"/>
        <dbReference type="ChEBI" id="CHEBI:156461"/>
        <dbReference type="ChEBI" id="CHEBI:172880"/>
    </reaction>
    <physiologicalReaction direction="left-to-right" evidence="4">
        <dbReference type="Rhea" id="RHEA:78476"/>
    </physiologicalReaction>
</comment>
<dbReference type="STRING" id="669874.A0A1E4TUT8"/>
<keyword evidence="9" id="KW-1185">Reference proteome</keyword>
<dbReference type="Proteomes" id="UP000094236">
    <property type="component" value="Unassembled WGS sequence"/>
</dbReference>
<evidence type="ECO:0000256" key="6">
    <source>
        <dbReference type="ARBA" id="ARBA00049075"/>
    </source>
</evidence>
<proteinExistence type="inferred from homology"/>
<sequence>MMKKKVPYLYNVSKEIPSSHDIAINHTHKSLPKDVKKYWKNRYSLFKKFDSGIELTTELWYSVTPEDIALFTAKFLKYCYPDDTKILDLFCGGGGNTIQFGRFFSKIYALDYNEINLQCTLNNCQIYKINSKKIIPLHCDFKSAVKDENFMNFCHDNIDIIYSSPPWGGPSYTNDEVFDLNDLKPFGFEELLTYCLKISNKVVFFLPRNSNLKQLSAINRKLKIENSRVIYMKLQGRIKGISVFYGDNFL</sequence>
<dbReference type="Gene3D" id="3.40.50.150">
    <property type="entry name" value="Vaccinia Virus protein VP39"/>
    <property type="match status" value="1"/>
</dbReference>